<protein>
    <submittedName>
        <fullName evidence="2">Uncharacterized protein</fullName>
    </submittedName>
</protein>
<evidence type="ECO:0000313" key="2">
    <source>
        <dbReference type="EMBL" id="GAA4207429.1"/>
    </source>
</evidence>
<proteinExistence type="predicted"/>
<dbReference type="RefSeq" id="WP_344922681.1">
    <property type="nucleotide sequence ID" value="NZ_BAABAQ010000017.1"/>
</dbReference>
<evidence type="ECO:0000313" key="3">
    <source>
        <dbReference type="Proteomes" id="UP001501251"/>
    </source>
</evidence>
<reference evidence="3" key="1">
    <citation type="journal article" date="2019" name="Int. J. Syst. Evol. Microbiol.">
        <title>The Global Catalogue of Microorganisms (GCM) 10K type strain sequencing project: providing services to taxonomists for standard genome sequencing and annotation.</title>
        <authorList>
            <consortium name="The Broad Institute Genomics Platform"/>
            <consortium name="The Broad Institute Genome Sequencing Center for Infectious Disease"/>
            <person name="Wu L."/>
            <person name="Ma J."/>
        </authorList>
    </citation>
    <scope>NUCLEOTIDE SEQUENCE [LARGE SCALE GENOMIC DNA]</scope>
    <source>
        <strain evidence="3">JCM 17388</strain>
    </source>
</reference>
<keyword evidence="1" id="KW-1133">Transmembrane helix</keyword>
<sequence>MGIAVLDSAQELGVGVRWLQRIGRDFKARQHIDAYALTVVLFAFAFLSIFGDKLDVDLRWAVLFSGVGLLLYRLTLPAEPSESPAGLLHDRSVYDAVPLSSLLAQARDVRVFAPSAVNLLSAQTCELIRNTVLARERGKARIVILDPMEKTAVRQAAKQLDDSIEFPVQRLPAALDSTMERLRLMSGWKTAGEFEYRLLSYSPGFSLVLVDPETPRGRVMVEIHGFHNASTSSRMHLELTRGRDERWYTYWVNQFDHMWEAARRDDVTPFSAGAPRPASADAVEAQE</sequence>
<dbReference type="Proteomes" id="UP001501251">
    <property type="component" value="Unassembled WGS sequence"/>
</dbReference>
<accession>A0ABP8BIH3</accession>
<feature type="transmembrane region" description="Helical" evidence="1">
    <location>
        <begin position="34"/>
        <end position="51"/>
    </location>
</feature>
<keyword evidence="3" id="KW-1185">Reference proteome</keyword>
<gene>
    <name evidence="2" type="ORF">GCM10022252_71070</name>
</gene>
<evidence type="ECO:0000256" key="1">
    <source>
        <dbReference type="SAM" id="Phobius"/>
    </source>
</evidence>
<comment type="caution">
    <text evidence="2">The sequence shown here is derived from an EMBL/GenBank/DDBJ whole genome shotgun (WGS) entry which is preliminary data.</text>
</comment>
<keyword evidence="1" id="KW-0812">Transmembrane</keyword>
<organism evidence="2 3">
    <name type="scientific">Streptosporangium oxazolinicum</name>
    <dbReference type="NCBI Taxonomy" id="909287"/>
    <lineage>
        <taxon>Bacteria</taxon>
        <taxon>Bacillati</taxon>
        <taxon>Actinomycetota</taxon>
        <taxon>Actinomycetes</taxon>
        <taxon>Streptosporangiales</taxon>
        <taxon>Streptosporangiaceae</taxon>
        <taxon>Streptosporangium</taxon>
    </lineage>
</organism>
<name>A0ABP8BIH3_9ACTN</name>
<keyword evidence="1" id="KW-0472">Membrane</keyword>
<dbReference type="EMBL" id="BAABAQ010000017">
    <property type="protein sequence ID" value="GAA4207429.1"/>
    <property type="molecule type" value="Genomic_DNA"/>
</dbReference>